<dbReference type="AlphaFoldDB" id="A0A6H1TTJ9"/>
<dbReference type="Proteomes" id="UP000500857">
    <property type="component" value="Chromosome"/>
</dbReference>
<dbReference type="KEGG" id="oxy:HCG48_04385"/>
<evidence type="ECO:0000313" key="2">
    <source>
        <dbReference type="Proteomes" id="UP000500857"/>
    </source>
</evidence>
<organism evidence="1 2">
    <name type="scientific">Oxynema aestuarii AP17</name>
    <dbReference type="NCBI Taxonomy" id="2064643"/>
    <lineage>
        <taxon>Bacteria</taxon>
        <taxon>Bacillati</taxon>
        <taxon>Cyanobacteriota</taxon>
        <taxon>Cyanophyceae</taxon>
        <taxon>Oscillatoriophycideae</taxon>
        <taxon>Oscillatoriales</taxon>
        <taxon>Oscillatoriaceae</taxon>
        <taxon>Oxynema</taxon>
        <taxon>Oxynema aestuarii</taxon>
    </lineage>
</organism>
<dbReference type="RefSeq" id="WP_168568069.1">
    <property type="nucleotide sequence ID" value="NZ_CP051167.1"/>
</dbReference>
<evidence type="ECO:0000313" key="1">
    <source>
        <dbReference type="EMBL" id="QIZ69912.1"/>
    </source>
</evidence>
<accession>A0A6H1TTJ9</accession>
<reference evidence="1 2" key="1">
    <citation type="submission" date="2020-04" db="EMBL/GenBank/DDBJ databases">
        <authorList>
            <person name="Basu S."/>
            <person name="Maruthanayagam V."/>
            <person name="Chakraborty S."/>
            <person name="Pramanik A."/>
            <person name="Mukherjee J."/>
            <person name="Brink B."/>
        </authorList>
    </citation>
    <scope>NUCLEOTIDE SEQUENCE [LARGE SCALE GENOMIC DNA]</scope>
    <source>
        <strain evidence="1 2">AP17</strain>
    </source>
</reference>
<protein>
    <submittedName>
        <fullName evidence="1">Uncharacterized protein</fullName>
    </submittedName>
</protein>
<name>A0A6H1TTJ9_9CYAN</name>
<gene>
    <name evidence="1" type="ORF">HCG48_04385</name>
</gene>
<keyword evidence="2" id="KW-1185">Reference proteome</keyword>
<dbReference type="EMBL" id="CP051167">
    <property type="protein sequence ID" value="QIZ69912.1"/>
    <property type="molecule type" value="Genomic_DNA"/>
</dbReference>
<sequence length="485" mass="55317">MIPAFRYWKLLRLDALNDGRSLPVAESFFQGEFPAAIARHRLSASQNTAIYEGLMALFRGDRARGDRWLEAKAGLCLRCYVSYPIVRACRQLAGLFGGGGAFDYRELLPFVLDDDGEAMAIVDRDGKQQQRLDRDGQIYAARYSLFTVDILRTFDFQSTSRLSLDNWAYLQTKQNKALKGFLADRGFQYLSDWALLNKAREAQLALLPGDDRLLVGVFHAVYRRDRRLQPKSGGRCSDPSEEQLQEMSDLLRESGRAIALADRGIVRRLKQIAKQLRQYEIWSCRGAPLAEPLEAIDPETGDYGMREFADPNSTPDLQRDREQEFLARLHDRLAVVLDGAIASAIGDRIAALQKSRNYRIFADKAILGWQLLYCEGLSQREIVGRLGMTNQSQVSRVLNPKELLSRVRFRTLEGLLEAILEFREQFGLGGDRLTPEVLEKIQAGLEEFIDRQVFEEAFTEMKAGNNRSFESLYAKRLQFFLQECR</sequence>
<proteinExistence type="predicted"/>